<keyword evidence="1" id="KW-0805">Transcription regulation</keyword>
<dbReference type="InterPro" id="IPR050204">
    <property type="entry name" value="AraC_XylS_family_regulators"/>
</dbReference>
<dbReference type="SUPFAM" id="SSF46689">
    <property type="entry name" value="Homeodomain-like"/>
    <property type="match status" value="1"/>
</dbReference>
<protein>
    <submittedName>
        <fullName evidence="5">Transcriptional regulator, AraC family protein</fullName>
    </submittedName>
</protein>
<evidence type="ECO:0000256" key="3">
    <source>
        <dbReference type="ARBA" id="ARBA00023163"/>
    </source>
</evidence>
<dbReference type="Pfam" id="PF14525">
    <property type="entry name" value="AraC_binding_2"/>
    <property type="match status" value="1"/>
</dbReference>
<accession>A0A0P0ZAV3</accession>
<keyword evidence="2" id="KW-0238">DNA-binding</keyword>
<dbReference type="Pfam" id="PF12833">
    <property type="entry name" value="HTH_18"/>
    <property type="match status" value="1"/>
</dbReference>
<dbReference type="InterPro" id="IPR035418">
    <property type="entry name" value="AraC-bd_2"/>
</dbReference>
<dbReference type="AlphaFoldDB" id="A0A0P0ZAV3"/>
<dbReference type="PROSITE" id="PS01124">
    <property type="entry name" value="HTH_ARAC_FAMILY_2"/>
    <property type="match status" value="1"/>
</dbReference>
<name>A0A0P0ZAV3_9HYPH</name>
<organism evidence="5">
    <name type="scientific">Fulvimarina pelagi</name>
    <dbReference type="NCBI Taxonomy" id="217511"/>
    <lineage>
        <taxon>Bacteria</taxon>
        <taxon>Pseudomonadati</taxon>
        <taxon>Pseudomonadota</taxon>
        <taxon>Alphaproteobacteria</taxon>
        <taxon>Hyphomicrobiales</taxon>
        <taxon>Aurantimonadaceae</taxon>
        <taxon>Fulvimarina</taxon>
    </lineage>
</organism>
<dbReference type="RefSeq" id="WP_007065593.1">
    <property type="nucleotide sequence ID" value="NZ_BBWO01000017.1"/>
</dbReference>
<keyword evidence="3" id="KW-0804">Transcription</keyword>
<evidence type="ECO:0000313" key="5">
    <source>
        <dbReference type="EMBL" id="BAT31061.1"/>
    </source>
</evidence>
<evidence type="ECO:0000259" key="4">
    <source>
        <dbReference type="PROSITE" id="PS01124"/>
    </source>
</evidence>
<dbReference type="InterPro" id="IPR018060">
    <property type="entry name" value="HTH_AraC"/>
</dbReference>
<reference evidence="5" key="1">
    <citation type="journal article" date="2015" name="Proc. Natl. Acad. Sci. U.S.A.">
        <title>Bacterial clade with the ribosomal RNA operon on a small plasmid rather than the chromosome.</title>
        <authorList>
            <person name="Anda M."/>
            <person name="Ohtsubo Y."/>
            <person name="Okubo T."/>
            <person name="Sugawara M."/>
            <person name="Nagata Y."/>
            <person name="Tsuda M."/>
            <person name="Minamisawa K."/>
            <person name="Mitsui H."/>
        </authorList>
    </citation>
    <scope>NUCLEOTIDE SEQUENCE</scope>
    <source>
        <strain evidence="5">DSM 15513</strain>
    </source>
</reference>
<dbReference type="SMART" id="SM00342">
    <property type="entry name" value="HTH_ARAC"/>
    <property type="match status" value="1"/>
</dbReference>
<dbReference type="Gene3D" id="1.10.10.60">
    <property type="entry name" value="Homeodomain-like"/>
    <property type="match status" value="1"/>
</dbReference>
<dbReference type="PANTHER" id="PTHR46796:SF6">
    <property type="entry name" value="ARAC SUBFAMILY"/>
    <property type="match status" value="1"/>
</dbReference>
<dbReference type="GO" id="GO:0003700">
    <property type="term" value="F:DNA-binding transcription factor activity"/>
    <property type="evidence" value="ECO:0007669"/>
    <property type="project" value="InterPro"/>
</dbReference>
<dbReference type="GO" id="GO:0043565">
    <property type="term" value="F:sequence-specific DNA binding"/>
    <property type="evidence" value="ECO:0007669"/>
    <property type="project" value="InterPro"/>
</dbReference>
<proteinExistence type="predicted"/>
<dbReference type="InterPro" id="IPR009057">
    <property type="entry name" value="Homeodomain-like_sf"/>
</dbReference>
<dbReference type="PANTHER" id="PTHR46796">
    <property type="entry name" value="HTH-TYPE TRANSCRIPTIONAL ACTIVATOR RHAS-RELATED"/>
    <property type="match status" value="1"/>
</dbReference>
<evidence type="ECO:0000256" key="1">
    <source>
        <dbReference type="ARBA" id="ARBA00023015"/>
    </source>
</evidence>
<feature type="domain" description="HTH araC/xylS-type" evidence="4">
    <location>
        <begin position="216"/>
        <end position="315"/>
    </location>
</feature>
<dbReference type="OrthoDB" id="8004517at2"/>
<evidence type="ECO:0000256" key="2">
    <source>
        <dbReference type="ARBA" id="ARBA00023125"/>
    </source>
</evidence>
<sequence length="344" mass="37747">MTIYHQAGIQNEAILRFCSTDYRPDDAAEAYRSLYAGGSDVRIADRAFSARFEARTVGPIVIFDRWLSGVSHERSTQKIRTDGFEHFVLQANLGGELVVTTPDATKIIRPGEIALLDAARPYVNRCDAAHIVTMSVARHVIENAIGDGLDLHGRILGSATAALLLDFMVSVHRNANKLSLDAAPALIDALSSLLSIAASPNSSAASFSDVSPDKLVAAKRIVRANLGDRRLDPEKIAIMAGVSRSKLYQLFKPSGGVDAYLQAQRVRRLKHLLSRPRETRGIAELVYLCGFASESHASRMFKTMFGMPPGEYRKTQRFDGSVTIPRDRLSDDPIYTWISALNFG</sequence>
<dbReference type="EMBL" id="LC066397">
    <property type="protein sequence ID" value="BAT31061.1"/>
    <property type="molecule type" value="Genomic_DNA"/>
</dbReference>